<evidence type="ECO:0000313" key="2">
    <source>
        <dbReference type="Proteomes" id="UP000314294"/>
    </source>
</evidence>
<dbReference type="EMBL" id="SRLO01000214">
    <property type="protein sequence ID" value="TNN66765.1"/>
    <property type="molecule type" value="Genomic_DNA"/>
</dbReference>
<accession>A0A4Z2HN90</accession>
<dbReference type="AlphaFoldDB" id="A0A4Z2HN90"/>
<comment type="caution">
    <text evidence="1">The sequence shown here is derived from an EMBL/GenBank/DDBJ whole genome shotgun (WGS) entry which is preliminary data.</text>
</comment>
<reference evidence="1 2" key="1">
    <citation type="submission" date="2019-03" db="EMBL/GenBank/DDBJ databases">
        <title>First draft genome of Liparis tanakae, snailfish: a comprehensive survey of snailfish specific genes.</title>
        <authorList>
            <person name="Kim W."/>
            <person name="Song I."/>
            <person name="Jeong J.-H."/>
            <person name="Kim D."/>
            <person name="Kim S."/>
            <person name="Ryu S."/>
            <person name="Song J.Y."/>
            <person name="Lee S.K."/>
        </authorList>
    </citation>
    <scope>NUCLEOTIDE SEQUENCE [LARGE SCALE GENOMIC DNA]</scope>
    <source>
        <tissue evidence="1">Muscle</tissue>
    </source>
</reference>
<name>A0A4Z2HN90_9TELE</name>
<gene>
    <name evidence="1" type="ORF">EYF80_023007</name>
</gene>
<sequence length="87" mass="9829">MASWEVWTFGRGCCSIRARAAAPAIWDPLVGAWRLCLAPELLCTTSGLALRRHEGRGVRVQIPVPKRRHERCFETREVEFAGEVPQI</sequence>
<dbReference type="Proteomes" id="UP000314294">
    <property type="component" value="Unassembled WGS sequence"/>
</dbReference>
<proteinExistence type="predicted"/>
<keyword evidence="2" id="KW-1185">Reference proteome</keyword>
<protein>
    <submittedName>
        <fullName evidence="1">Uncharacterized protein</fullName>
    </submittedName>
</protein>
<organism evidence="1 2">
    <name type="scientific">Liparis tanakae</name>
    <name type="common">Tanaka's snailfish</name>
    <dbReference type="NCBI Taxonomy" id="230148"/>
    <lineage>
        <taxon>Eukaryota</taxon>
        <taxon>Metazoa</taxon>
        <taxon>Chordata</taxon>
        <taxon>Craniata</taxon>
        <taxon>Vertebrata</taxon>
        <taxon>Euteleostomi</taxon>
        <taxon>Actinopterygii</taxon>
        <taxon>Neopterygii</taxon>
        <taxon>Teleostei</taxon>
        <taxon>Neoteleostei</taxon>
        <taxon>Acanthomorphata</taxon>
        <taxon>Eupercaria</taxon>
        <taxon>Perciformes</taxon>
        <taxon>Cottioidei</taxon>
        <taxon>Cottales</taxon>
        <taxon>Liparidae</taxon>
        <taxon>Liparis</taxon>
    </lineage>
</organism>
<evidence type="ECO:0000313" key="1">
    <source>
        <dbReference type="EMBL" id="TNN66765.1"/>
    </source>
</evidence>